<gene>
    <name evidence="2" type="ORF">Rsub_11134</name>
</gene>
<feature type="compositionally biased region" description="Gly residues" evidence="1">
    <location>
        <begin position="442"/>
        <end position="453"/>
    </location>
</feature>
<dbReference type="InParanoid" id="A0A2V0PJ59"/>
<evidence type="ECO:0000313" key="2">
    <source>
        <dbReference type="EMBL" id="GBF98023.1"/>
    </source>
</evidence>
<evidence type="ECO:0000256" key="1">
    <source>
        <dbReference type="SAM" id="MobiDB-lite"/>
    </source>
</evidence>
<feature type="region of interest" description="Disordered" evidence="1">
    <location>
        <begin position="1"/>
        <end position="38"/>
    </location>
</feature>
<proteinExistence type="predicted"/>
<dbReference type="EMBL" id="BDRX01000114">
    <property type="protein sequence ID" value="GBF98023.1"/>
    <property type="molecule type" value="Genomic_DNA"/>
</dbReference>
<feature type="region of interest" description="Disordered" evidence="1">
    <location>
        <begin position="417"/>
        <end position="460"/>
    </location>
</feature>
<sequence>MESGFLRRAEREPAPQQPGGTAPRRAARGADNAPQRASAQRCFDDLIAAIERRDANGARAAAGRITRELELPLTVTSRALDVIAAALGESSEDEFGSGCMACAHLAHSGLGEAVAAPILKHRKLMRALLAAVKTAETGGPPGLVVVVAPACELLFAVERYCQVDSTRLARACGCGAGGFANAVAAAAEMGLALALADGRGGPCSGLNLRRWCGSILMLLRDIVVYEEAPAALVAQRTQLVARLAAAAAALAPSVDDASCALLADTLELLSELVALEGDGQAPSGEAGGGGGGGGGSGGDGGGASIGARVAVVALEACPAFVGVLAGVVARNASGCRARYAAALHALRVATGLAERCDAARSQIWRSDALLLRLLALVRGPEPPFVGSIHHGTELLSLGQCAAQCLVQTVRAEDALARSHNGGEGGSSGSGSSSSGSSSSGSSGSGGGGGGGGREAQRRAAAEAAVARAGELLSRFPDDALPALAEGLSRSSTEEGAPSRLHQSCLVLLACALRASPAAAAHLSARHDASLEPVLRNCVGACLATQVREDTRQAARAAAELLAAICGHASAAGDAARLERIASTPGLPFGLLVCAAHAPLDCEVPAATAVLALARGGAAVRAALLASVPSLPDMLGLFLESWQGRVPRTTLEHVAEAKRALEAPPPAEAPEGGRAGGDGAAGGAGAAGGGASSSGAARSCCVCGRESGAGQQLWRQRAHWREHRDACKAAVAAAKAAAAGASAAGGAASAAAPAAAAGAAG</sequence>
<feature type="region of interest" description="Disordered" evidence="1">
    <location>
        <begin position="659"/>
        <end position="687"/>
    </location>
</feature>
<keyword evidence="3" id="KW-1185">Reference proteome</keyword>
<protein>
    <submittedName>
        <fullName evidence="2">Uncharacterized protein</fullName>
    </submittedName>
</protein>
<organism evidence="2 3">
    <name type="scientific">Raphidocelis subcapitata</name>
    <dbReference type="NCBI Taxonomy" id="307507"/>
    <lineage>
        <taxon>Eukaryota</taxon>
        <taxon>Viridiplantae</taxon>
        <taxon>Chlorophyta</taxon>
        <taxon>core chlorophytes</taxon>
        <taxon>Chlorophyceae</taxon>
        <taxon>CS clade</taxon>
        <taxon>Sphaeropleales</taxon>
        <taxon>Selenastraceae</taxon>
        <taxon>Raphidocelis</taxon>
    </lineage>
</organism>
<feature type="compositionally biased region" description="Gly residues" evidence="1">
    <location>
        <begin position="672"/>
        <end position="687"/>
    </location>
</feature>
<reference evidence="2 3" key="1">
    <citation type="journal article" date="2018" name="Sci. Rep.">
        <title>Raphidocelis subcapitata (=Pseudokirchneriella subcapitata) provides an insight into genome evolution and environmental adaptations in the Sphaeropleales.</title>
        <authorList>
            <person name="Suzuki S."/>
            <person name="Yamaguchi H."/>
            <person name="Nakajima N."/>
            <person name="Kawachi M."/>
        </authorList>
    </citation>
    <scope>NUCLEOTIDE SEQUENCE [LARGE SCALE GENOMIC DNA]</scope>
    <source>
        <strain evidence="2 3">NIES-35</strain>
    </source>
</reference>
<accession>A0A2V0PJ59</accession>
<dbReference type="Proteomes" id="UP000247498">
    <property type="component" value="Unassembled WGS sequence"/>
</dbReference>
<dbReference type="AlphaFoldDB" id="A0A2V0PJ59"/>
<feature type="compositionally biased region" description="Basic and acidic residues" evidence="1">
    <location>
        <begin position="1"/>
        <end position="13"/>
    </location>
</feature>
<evidence type="ECO:0000313" key="3">
    <source>
        <dbReference type="Proteomes" id="UP000247498"/>
    </source>
</evidence>
<feature type="compositionally biased region" description="Low complexity" evidence="1">
    <location>
        <begin position="429"/>
        <end position="441"/>
    </location>
</feature>
<comment type="caution">
    <text evidence="2">The sequence shown here is derived from an EMBL/GenBank/DDBJ whole genome shotgun (WGS) entry which is preliminary data.</text>
</comment>
<name>A0A2V0PJ59_9CHLO</name>